<protein>
    <submittedName>
        <fullName evidence="5">PPE domain-containing protein</fullName>
    </submittedName>
</protein>
<dbReference type="InterPro" id="IPR022171">
    <property type="entry name" value="PPE_C"/>
</dbReference>
<dbReference type="Gene3D" id="1.20.1260.20">
    <property type="entry name" value="PPE superfamily"/>
    <property type="match status" value="1"/>
</dbReference>
<dbReference type="InterPro" id="IPR038332">
    <property type="entry name" value="PPE_sf"/>
</dbReference>
<evidence type="ECO:0000259" key="4">
    <source>
        <dbReference type="Pfam" id="PF12484"/>
    </source>
</evidence>
<dbReference type="Proteomes" id="UP000320513">
    <property type="component" value="Unassembled WGS sequence"/>
</dbReference>
<gene>
    <name evidence="5" type="ORF">FPZ47_03150</name>
</gene>
<name>A0A557Y044_9MYCO</name>
<evidence type="ECO:0000256" key="2">
    <source>
        <dbReference type="SAM" id="MobiDB-lite"/>
    </source>
</evidence>
<dbReference type="InterPro" id="IPR000030">
    <property type="entry name" value="PPE_dom"/>
</dbReference>
<feature type="region of interest" description="Disordered" evidence="2">
    <location>
        <begin position="376"/>
        <end position="399"/>
    </location>
</feature>
<accession>A0A557Y044</accession>
<dbReference type="SUPFAM" id="SSF140459">
    <property type="entry name" value="PE/PPE dimer-like"/>
    <property type="match status" value="1"/>
</dbReference>
<feature type="domain" description="PPE" evidence="3">
    <location>
        <begin position="2"/>
        <end position="164"/>
    </location>
</feature>
<dbReference type="Pfam" id="PF12484">
    <property type="entry name" value="PPE-SVP"/>
    <property type="match status" value="1"/>
</dbReference>
<evidence type="ECO:0000313" key="5">
    <source>
        <dbReference type="EMBL" id="TVS91902.1"/>
    </source>
</evidence>
<keyword evidence="6" id="KW-1185">Reference proteome</keyword>
<feature type="domain" description="PPE family C-terminal" evidence="4">
    <location>
        <begin position="282"/>
        <end position="365"/>
    </location>
</feature>
<dbReference type="FunFam" id="1.20.1260.20:FF:000001">
    <property type="entry name" value="PPE family protein PPE41"/>
    <property type="match status" value="1"/>
</dbReference>
<evidence type="ECO:0000259" key="3">
    <source>
        <dbReference type="Pfam" id="PF00823"/>
    </source>
</evidence>
<dbReference type="GO" id="GO:0052572">
    <property type="term" value="P:response to host immune response"/>
    <property type="evidence" value="ECO:0007669"/>
    <property type="project" value="TreeGrafter"/>
</dbReference>
<dbReference type="Pfam" id="PF00823">
    <property type="entry name" value="PPE"/>
    <property type="match status" value="1"/>
</dbReference>
<reference evidence="5 6" key="1">
    <citation type="submission" date="2019-07" db="EMBL/GenBank/DDBJ databases">
        <title>New Mycobacterium species.</title>
        <authorList>
            <person name="Tortoli E."/>
            <person name="Ghielmetti G."/>
            <person name="Friedel U."/>
            <person name="Trovato A."/>
        </authorList>
    </citation>
    <scope>NUCLEOTIDE SEQUENCE [LARGE SCALE GENOMIC DNA]</scope>
    <source>
        <strain evidence="5 6">16-83</strain>
    </source>
</reference>
<organism evidence="5 6">
    <name type="scientific">Mycobacterium helveticum</name>
    <dbReference type="NCBI Taxonomy" id="2592811"/>
    <lineage>
        <taxon>Bacteria</taxon>
        <taxon>Bacillati</taxon>
        <taxon>Actinomycetota</taxon>
        <taxon>Actinomycetes</taxon>
        <taxon>Mycobacteriales</taxon>
        <taxon>Mycobacteriaceae</taxon>
        <taxon>Mycobacterium</taxon>
    </lineage>
</organism>
<dbReference type="EMBL" id="VMQU01000007">
    <property type="protein sequence ID" value="TVS91902.1"/>
    <property type="molecule type" value="Genomic_DNA"/>
</dbReference>
<proteinExistence type="inferred from homology"/>
<dbReference type="OrthoDB" id="4760887at2"/>
<comment type="similarity">
    <text evidence="1">Belongs to the mycobacterial PPE family.</text>
</comment>
<dbReference type="PANTHER" id="PTHR46766">
    <property type="entry name" value="GLUTAMINE-RICH PROTEIN 2"/>
    <property type="match status" value="1"/>
</dbReference>
<sequence>MDFGIYPPEINSGRMYTGPGAGPMLAAAAAWNGLAIELEVAAESYKSAISDLSASWWGPSSTAMVAAAAPYATWLHTTAMRAEDTATRAQAAVAAYEMAFAATVPPPVIAANRSVLVALVATNFLGQNSTAIATTEAQYAEMWAQDAAAMYGYAGSSASASTLPPFDPPRHNTAPGGVVGRAAAADPPSATTVLDLIGNLAAIFPGGPANLATVFAIGPTDILTGPVSFPLNAIGTVTGLHTDDNVSGWQGVAPWPLPGERPPSAFRALITNPGPPAASGATAGLGEANTIGAMSVPSTWTVAAPAVRSAALTLPAPPETTLGAAGEALEAGSGNTFGEMALGGMAGAGMGGGAGTGAGRDGSRPSGGTRVVAPDAVRANAGTGPTADTAAKPSPDTPRTVVTGVAARIREIAKLRNEGKLTDEEYAEEKNRLLAL</sequence>
<dbReference type="PANTHER" id="PTHR46766:SF1">
    <property type="entry name" value="GLUTAMINE-RICH PROTEIN 2"/>
    <property type="match status" value="1"/>
</dbReference>
<dbReference type="RefSeq" id="WP_144946005.1">
    <property type="nucleotide sequence ID" value="NZ_VMQU01000007.1"/>
</dbReference>
<comment type="caution">
    <text evidence="5">The sequence shown here is derived from an EMBL/GenBank/DDBJ whole genome shotgun (WGS) entry which is preliminary data.</text>
</comment>
<dbReference type="AlphaFoldDB" id="A0A557Y044"/>
<evidence type="ECO:0000256" key="1">
    <source>
        <dbReference type="ARBA" id="ARBA00010652"/>
    </source>
</evidence>
<evidence type="ECO:0000313" key="6">
    <source>
        <dbReference type="Proteomes" id="UP000320513"/>
    </source>
</evidence>